<dbReference type="EMBL" id="VOLR01000006">
    <property type="protein sequence ID" value="TWX61311.1"/>
    <property type="molecule type" value="Genomic_DNA"/>
</dbReference>
<dbReference type="OrthoDB" id="6121517at2"/>
<gene>
    <name evidence="12" type="primary">gspI</name>
    <name evidence="11" type="ORF">ESZ26_05685</name>
    <name evidence="12" type="ORF">ESZ27_08355</name>
</gene>
<dbReference type="NCBIfam" id="TIGR02532">
    <property type="entry name" value="IV_pilin_GFxxxE"/>
    <property type="match status" value="1"/>
</dbReference>
<keyword evidence="6 9" id="KW-0812">Transmembrane</keyword>
<keyword evidence="4 9" id="KW-0488">Methylation</keyword>
<evidence type="ECO:0000313" key="11">
    <source>
        <dbReference type="EMBL" id="TWX61311.1"/>
    </source>
</evidence>
<feature type="domain" description="Type II secretion system protein GspI C-terminal" evidence="10">
    <location>
        <begin position="49"/>
        <end position="127"/>
    </location>
</feature>
<dbReference type="InterPro" id="IPR010052">
    <property type="entry name" value="T2SS_protein-GspI"/>
</dbReference>
<keyword evidence="5 9" id="KW-0997">Cell inner membrane</keyword>
<evidence type="ECO:0000256" key="8">
    <source>
        <dbReference type="ARBA" id="ARBA00023136"/>
    </source>
</evidence>
<comment type="PTM">
    <text evidence="9">Cleaved by prepilin peptidase.</text>
</comment>
<dbReference type="InterPro" id="IPR012902">
    <property type="entry name" value="N_methyl_site"/>
</dbReference>
<accession>A0A5C6QGS3</accession>
<dbReference type="GO" id="GO:0015627">
    <property type="term" value="C:type II protein secretion system complex"/>
    <property type="evidence" value="ECO:0007669"/>
    <property type="project" value="UniProtKB-UniRule"/>
</dbReference>
<dbReference type="Gene3D" id="3.30.1300.30">
    <property type="entry name" value="GSPII I/J protein-like"/>
    <property type="match status" value="1"/>
</dbReference>
<keyword evidence="3" id="KW-1003">Cell membrane</keyword>
<dbReference type="InterPro" id="IPR003413">
    <property type="entry name" value="T2SS_GspI_C"/>
</dbReference>
<dbReference type="GO" id="GO:0005886">
    <property type="term" value="C:plasma membrane"/>
    <property type="evidence" value="ECO:0007669"/>
    <property type="project" value="UniProtKB-SubCell"/>
</dbReference>
<dbReference type="NCBIfam" id="TIGR01707">
    <property type="entry name" value="gspI"/>
    <property type="match status" value="1"/>
</dbReference>
<organism evidence="12 14">
    <name type="scientific">Colwellia hornerae</name>
    <dbReference type="NCBI Taxonomy" id="89402"/>
    <lineage>
        <taxon>Bacteria</taxon>
        <taxon>Pseudomonadati</taxon>
        <taxon>Pseudomonadota</taxon>
        <taxon>Gammaproteobacteria</taxon>
        <taxon>Alteromonadales</taxon>
        <taxon>Colwelliaceae</taxon>
        <taxon>Colwellia</taxon>
    </lineage>
</organism>
<evidence type="ECO:0000256" key="5">
    <source>
        <dbReference type="ARBA" id="ARBA00022519"/>
    </source>
</evidence>
<dbReference type="Pfam" id="PF02501">
    <property type="entry name" value="T2SSI"/>
    <property type="match status" value="1"/>
</dbReference>
<dbReference type="EMBL" id="VOLQ01000012">
    <property type="protein sequence ID" value="TWX67742.1"/>
    <property type="molecule type" value="Genomic_DNA"/>
</dbReference>
<name>A0A5C6QGS3_9GAMM</name>
<comment type="function">
    <text evidence="9">Component of the type II secretion system required for the energy-dependent secretion of extracellular factors such as proteases and toxins from the periplasm.</text>
</comment>
<dbReference type="Pfam" id="PF07963">
    <property type="entry name" value="N_methyl"/>
    <property type="match status" value="1"/>
</dbReference>
<evidence type="ECO:0000256" key="7">
    <source>
        <dbReference type="ARBA" id="ARBA00022989"/>
    </source>
</evidence>
<keyword evidence="13" id="KW-1185">Reference proteome</keyword>
<dbReference type="InterPro" id="IPR045584">
    <property type="entry name" value="Pilin-like"/>
</dbReference>
<dbReference type="PANTHER" id="PTHR38779:SF2">
    <property type="entry name" value="TYPE II SECRETION SYSTEM PROTEIN I-RELATED"/>
    <property type="match status" value="1"/>
</dbReference>
<keyword evidence="8 9" id="KW-0472">Membrane</keyword>
<dbReference type="Proteomes" id="UP000321525">
    <property type="component" value="Unassembled WGS sequence"/>
</dbReference>
<evidence type="ECO:0000313" key="13">
    <source>
        <dbReference type="Proteomes" id="UP000321525"/>
    </source>
</evidence>
<comment type="subcellular location">
    <subcellularLocation>
        <location evidence="1 9">Cell inner membrane</location>
        <topology evidence="1 9">Single-pass membrane protein</topology>
    </subcellularLocation>
</comment>
<evidence type="ECO:0000313" key="14">
    <source>
        <dbReference type="Proteomes" id="UP000321917"/>
    </source>
</evidence>
<dbReference type="GO" id="GO:0015628">
    <property type="term" value="P:protein secretion by the type II secretion system"/>
    <property type="evidence" value="ECO:0007669"/>
    <property type="project" value="UniProtKB-UniRule"/>
</dbReference>
<comment type="subunit">
    <text evidence="9">Type II secretion is composed of four main components: the outer membrane complex, the inner membrane complex, the cytoplasmic secretion ATPase and the periplasm-spanning pseudopilus.</text>
</comment>
<evidence type="ECO:0000256" key="3">
    <source>
        <dbReference type="ARBA" id="ARBA00022475"/>
    </source>
</evidence>
<feature type="transmembrane region" description="Helical" evidence="9">
    <location>
        <begin position="12"/>
        <end position="36"/>
    </location>
</feature>
<protein>
    <recommendedName>
        <fullName evidence="9">Type II secretion system protein I</fullName>
        <shortName evidence="9">T2SS minor pseudopilin I</shortName>
    </recommendedName>
</protein>
<evidence type="ECO:0000256" key="6">
    <source>
        <dbReference type="ARBA" id="ARBA00022692"/>
    </source>
</evidence>
<dbReference type="SUPFAM" id="SSF54523">
    <property type="entry name" value="Pili subunits"/>
    <property type="match status" value="1"/>
</dbReference>
<evidence type="ECO:0000256" key="1">
    <source>
        <dbReference type="ARBA" id="ARBA00004377"/>
    </source>
</evidence>
<evidence type="ECO:0000256" key="2">
    <source>
        <dbReference type="ARBA" id="ARBA00008358"/>
    </source>
</evidence>
<reference evidence="12 14" key="1">
    <citation type="submission" date="2019-07" db="EMBL/GenBank/DDBJ databases">
        <title>Genomes of sea-ice associated Colwellia species.</title>
        <authorList>
            <person name="Bowman J.P."/>
        </authorList>
    </citation>
    <scope>NUCLEOTIDE SEQUENCE [LARGE SCALE GENOMIC DNA]</scope>
    <source>
        <strain evidence="11 13">ACAM 607</strain>
        <strain evidence="12 14">IC036</strain>
    </source>
</reference>
<dbReference type="AlphaFoldDB" id="A0A5C6QGS3"/>
<dbReference type="Proteomes" id="UP000321917">
    <property type="component" value="Unassembled WGS sequence"/>
</dbReference>
<evidence type="ECO:0000313" key="12">
    <source>
        <dbReference type="EMBL" id="TWX67742.1"/>
    </source>
</evidence>
<keyword evidence="7 9" id="KW-1133">Transmembrane helix</keyword>
<dbReference type="RefSeq" id="WP_146798861.1">
    <property type="nucleotide sequence ID" value="NZ_VOLP01000007.1"/>
</dbReference>
<comment type="similarity">
    <text evidence="2 9">Belongs to the GSP I family.</text>
</comment>
<evidence type="ECO:0000256" key="9">
    <source>
        <dbReference type="RuleBase" id="RU368030"/>
    </source>
</evidence>
<proteinExistence type="inferred from homology"/>
<dbReference type="PANTHER" id="PTHR38779">
    <property type="entry name" value="TYPE II SECRETION SYSTEM PROTEIN I-RELATED"/>
    <property type="match status" value="1"/>
</dbReference>
<comment type="caution">
    <text evidence="12">The sequence shown here is derived from an EMBL/GenBank/DDBJ whole genome shotgun (WGS) entry which is preliminary data.</text>
</comment>
<sequence>MIHKVKRVIKTASLGFTLIEVMLAMAIFSIAGIALLSAADNNFKNLSHLENKVLANWVASNQLVAMTLDPTWPPKNNKKGTVEMAGQEWFWLQKVLKTENKNMRAITIEIRNKEDEKLAITSMVTYISKSQP</sequence>
<evidence type="ECO:0000259" key="10">
    <source>
        <dbReference type="Pfam" id="PF02501"/>
    </source>
</evidence>
<evidence type="ECO:0000256" key="4">
    <source>
        <dbReference type="ARBA" id="ARBA00022481"/>
    </source>
</evidence>